<accession>A0A644XWL5</accession>
<feature type="transmembrane region" description="Helical" evidence="1">
    <location>
        <begin position="53"/>
        <end position="75"/>
    </location>
</feature>
<dbReference type="AlphaFoldDB" id="A0A644XWL5"/>
<keyword evidence="1" id="KW-0472">Membrane</keyword>
<sequence length="166" mass="19052">MLAVFITFFVSGLWHGAALTFVVWGLLHGAAISWDVVSQTARTKIQKWMPKGIYSFISIFITFHFLVFTAVLLKVPNLTKAGEFYNFILQADFSMFPQWFSIYQIPFILMVLGLLLQYLPIKLYTGILAGFTKVHWTLKAASFAVLVILLYQLYSLDAMPFIYIQF</sequence>
<comment type="caution">
    <text evidence="2">The sequence shown here is derived from an EMBL/GenBank/DDBJ whole genome shotgun (WGS) entry which is preliminary data.</text>
</comment>
<feature type="transmembrane region" description="Helical" evidence="1">
    <location>
        <begin position="95"/>
        <end position="116"/>
    </location>
</feature>
<name>A0A644XWL5_9ZZZZ</name>
<proteinExistence type="predicted"/>
<protein>
    <recommendedName>
        <fullName evidence="3">Peptidoglycan O-acetyltransferase</fullName>
    </recommendedName>
</protein>
<evidence type="ECO:0008006" key="3">
    <source>
        <dbReference type="Google" id="ProtNLM"/>
    </source>
</evidence>
<dbReference type="EMBL" id="VSSQ01003415">
    <property type="protein sequence ID" value="MPM20575.1"/>
    <property type="molecule type" value="Genomic_DNA"/>
</dbReference>
<reference evidence="2" key="1">
    <citation type="submission" date="2019-08" db="EMBL/GenBank/DDBJ databases">
        <authorList>
            <person name="Kucharzyk K."/>
            <person name="Murdoch R.W."/>
            <person name="Higgins S."/>
            <person name="Loffler F."/>
        </authorList>
    </citation>
    <scope>NUCLEOTIDE SEQUENCE</scope>
</reference>
<keyword evidence="1" id="KW-1133">Transmembrane helix</keyword>
<feature type="transmembrane region" description="Helical" evidence="1">
    <location>
        <begin position="12"/>
        <end position="32"/>
    </location>
</feature>
<gene>
    <name evidence="2" type="ORF">SDC9_67006</name>
</gene>
<evidence type="ECO:0000256" key="1">
    <source>
        <dbReference type="SAM" id="Phobius"/>
    </source>
</evidence>
<feature type="transmembrane region" description="Helical" evidence="1">
    <location>
        <begin position="136"/>
        <end position="154"/>
    </location>
</feature>
<keyword evidence="1" id="KW-0812">Transmembrane</keyword>
<organism evidence="2">
    <name type="scientific">bioreactor metagenome</name>
    <dbReference type="NCBI Taxonomy" id="1076179"/>
    <lineage>
        <taxon>unclassified sequences</taxon>
        <taxon>metagenomes</taxon>
        <taxon>ecological metagenomes</taxon>
    </lineage>
</organism>
<evidence type="ECO:0000313" key="2">
    <source>
        <dbReference type="EMBL" id="MPM20575.1"/>
    </source>
</evidence>